<name>A0A9P3CFU3_9PEZI</name>
<dbReference type="EMBL" id="BOLY01000001">
    <property type="protein sequence ID" value="GIZ37903.1"/>
    <property type="molecule type" value="Genomic_DNA"/>
</dbReference>
<feature type="compositionally biased region" description="Low complexity" evidence="2">
    <location>
        <begin position="483"/>
        <end position="494"/>
    </location>
</feature>
<feature type="compositionally biased region" description="Polar residues" evidence="2">
    <location>
        <begin position="590"/>
        <end position="608"/>
    </location>
</feature>
<feature type="region of interest" description="Disordered" evidence="2">
    <location>
        <begin position="726"/>
        <end position="823"/>
    </location>
</feature>
<feature type="compositionally biased region" description="Basic and acidic residues" evidence="2">
    <location>
        <begin position="341"/>
        <end position="354"/>
    </location>
</feature>
<dbReference type="Pfam" id="PF25009">
    <property type="entry name" value="DUF7785"/>
    <property type="match status" value="1"/>
</dbReference>
<evidence type="ECO:0000259" key="3">
    <source>
        <dbReference type="Pfam" id="PF25009"/>
    </source>
</evidence>
<dbReference type="GeneID" id="68286908"/>
<gene>
    <name evidence="5" type="ORF">CKM354_000133300</name>
</gene>
<keyword evidence="6" id="KW-1185">Reference proteome</keyword>
<feature type="region of interest" description="Disordered" evidence="2">
    <location>
        <begin position="626"/>
        <end position="671"/>
    </location>
</feature>
<feature type="compositionally biased region" description="Low complexity" evidence="2">
    <location>
        <begin position="1"/>
        <end position="23"/>
    </location>
</feature>
<dbReference type="RefSeq" id="XP_044652390.1">
    <property type="nucleotide sequence ID" value="XM_044796455.1"/>
</dbReference>
<proteinExistence type="predicted"/>
<feature type="region of interest" description="Disordered" evidence="2">
    <location>
        <begin position="267"/>
        <end position="292"/>
    </location>
</feature>
<dbReference type="Proteomes" id="UP000825890">
    <property type="component" value="Unassembled WGS sequence"/>
</dbReference>
<evidence type="ECO:0000256" key="2">
    <source>
        <dbReference type="SAM" id="MobiDB-lite"/>
    </source>
</evidence>
<feature type="compositionally biased region" description="Basic and acidic residues" evidence="2">
    <location>
        <begin position="324"/>
        <end position="334"/>
    </location>
</feature>
<evidence type="ECO:0000259" key="4">
    <source>
        <dbReference type="Pfam" id="PF25289"/>
    </source>
</evidence>
<accession>A0A9P3CFU3</accession>
<reference evidence="5 6" key="1">
    <citation type="submission" date="2021-01" db="EMBL/GenBank/DDBJ databases">
        <title>Cercospora kikuchii MAFF 305040 whole genome shotgun sequence.</title>
        <authorList>
            <person name="Kashiwa T."/>
            <person name="Suzuki T."/>
        </authorList>
    </citation>
    <scope>NUCLEOTIDE SEQUENCE [LARGE SCALE GENOMIC DNA]</scope>
    <source>
        <strain evidence="5 6">MAFF 305040</strain>
    </source>
</reference>
<evidence type="ECO:0000313" key="5">
    <source>
        <dbReference type="EMBL" id="GIZ37903.1"/>
    </source>
</evidence>
<dbReference type="OrthoDB" id="5354458at2759"/>
<protein>
    <submittedName>
        <fullName evidence="5">Uncharacterized protein</fullName>
    </submittedName>
</protein>
<sequence length="823" mass="90454">MATLTNGDAAAHAADITDTAPTDVVSNKRKRHDETTSEEEASRVKRLQKDILDVLTRHDTEPSFLNHNIPPAEPSQKRAKLSATNNEQTSIAARLRSTSYTSLHDLRKDAKSVSDDLITGIRTKSRERTGFTAGRPTVEELKQINKIQSLDNLIQEIVERENRSDDTEDQQLKKEDSGLANGLSAAADSTRGGTVLTLFGNALTAKQLFSSLQQPADRRDPLIKTELPVEELSLPNGISATKVAPVAGDAAQQAPTFEQAFAPPYSLATLQPPKTHKRSATRDQSVTWEFKDPIQRNKRGGYTVQPLSTGAWLGYGGVDPLDTAQEKRKQRDRALSSSDGVQRKDATDSSEEALKKREEALFRRAYSSFAPPRDNSNAIIPEDVKNMVWWHKVGEKRYNETFAIDPALLDEDAQASKAPELQSSVELKEDEFSRVLEDLDELERAEEEPPVQAQKDKTDVEQVLREVSELLETLASHQRIRNTTLSSSSTAARTPISPGPIVTSQIGKPDEPSEQETATYHNLRRELAYLLLKLPPYAIAKLDGDQLADLGVKTLIPYETKDIRGSMEEDLVARQAKLAAMTTANSIANLTRPNSSTSAQRYSQTPQGTPAIGAAAHTRYGSTYNSRAPAAATPTFQRQQSNPSTYSTMRQSYGTQPQQYTRPGAAQPGYGQTNAQQYYAQRPAQQTPGTYNNYNQQYQQTPMQSQQYARTPIMGNYQTNVAQQQTYNRTASPAKPGFPAPQANVQRPMYPAPQQQQPGSGRATPVSYPSNPHTPVNGYPPPARPVQGLAPRPTSTTPQPTNYNGPTQPPPPQQVVANGNGNP</sequence>
<feature type="compositionally biased region" description="Polar residues" evidence="2">
    <location>
        <begin position="634"/>
        <end position="661"/>
    </location>
</feature>
<dbReference type="Pfam" id="PF25289">
    <property type="entry name" value="DUF7877"/>
    <property type="match status" value="1"/>
</dbReference>
<keyword evidence="1" id="KW-0175">Coiled coil</keyword>
<dbReference type="InterPro" id="IPR057199">
    <property type="entry name" value="DUF7877"/>
</dbReference>
<feature type="region of interest" description="Disordered" evidence="2">
    <location>
        <begin position="481"/>
        <end position="518"/>
    </location>
</feature>
<evidence type="ECO:0000256" key="1">
    <source>
        <dbReference type="SAM" id="Coils"/>
    </source>
</evidence>
<comment type="caution">
    <text evidence="5">The sequence shown here is derived from an EMBL/GenBank/DDBJ whole genome shotgun (WGS) entry which is preliminary data.</text>
</comment>
<feature type="domain" description="DUF7785" evidence="3">
    <location>
        <begin position="458"/>
        <end position="557"/>
    </location>
</feature>
<feature type="coiled-coil region" evidence="1">
    <location>
        <begin position="425"/>
        <end position="480"/>
    </location>
</feature>
<dbReference type="InterPro" id="IPR056687">
    <property type="entry name" value="DUF7785"/>
</dbReference>
<feature type="region of interest" description="Disordered" evidence="2">
    <location>
        <begin position="590"/>
        <end position="609"/>
    </location>
</feature>
<evidence type="ECO:0000313" key="6">
    <source>
        <dbReference type="Proteomes" id="UP000825890"/>
    </source>
</evidence>
<feature type="compositionally biased region" description="Low complexity" evidence="2">
    <location>
        <begin position="796"/>
        <end position="806"/>
    </location>
</feature>
<feature type="region of interest" description="Disordered" evidence="2">
    <location>
        <begin position="1"/>
        <end position="43"/>
    </location>
</feature>
<feature type="compositionally biased region" description="Basic and acidic residues" evidence="2">
    <location>
        <begin position="32"/>
        <end position="43"/>
    </location>
</feature>
<feature type="region of interest" description="Disordered" evidence="2">
    <location>
        <begin position="324"/>
        <end position="354"/>
    </location>
</feature>
<dbReference type="AlphaFoldDB" id="A0A9P3CFU3"/>
<organism evidence="5 6">
    <name type="scientific">Cercospora kikuchii</name>
    <dbReference type="NCBI Taxonomy" id="84275"/>
    <lineage>
        <taxon>Eukaryota</taxon>
        <taxon>Fungi</taxon>
        <taxon>Dikarya</taxon>
        <taxon>Ascomycota</taxon>
        <taxon>Pezizomycotina</taxon>
        <taxon>Dothideomycetes</taxon>
        <taxon>Dothideomycetidae</taxon>
        <taxon>Mycosphaerellales</taxon>
        <taxon>Mycosphaerellaceae</taxon>
        <taxon>Cercospora</taxon>
    </lineage>
</organism>
<feature type="domain" description="DUF7877" evidence="4">
    <location>
        <begin position="45"/>
        <end position="151"/>
    </location>
</feature>